<evidence type="ECO:0000313" key="5">
    <source>
        <dbReference type="Proteomes" id="UP000593892"/>
    </source>
</evidence>
<accession>A0A7S7SLN9</accession>
<dbReference type="Gene3D" id="3.40.50.2300">
    <property type="match status" value="1"/>
</dbReference>
<dbReference type="AlphaFoldDB" id="A0A7S7SLN9"/>
<dbReference type="KEGG" id="pfer:IRI77_01455"/>
<evidence type="ECO:0000256" key="1">
    <source>
        <dbReference type="ARBA" id="ARBA00022553"/>
    </source>
</evidence>
<dbReference type="PANTHER" id="PTHR44591:SF3">
    <property type="entry name" value="RESPONSE REGULATORY DOMAIN-CONTAINING PROTEIN"/>
    <property type="match status" value="1"/>
</dbReference>
<keyword evidence="5" id="KW-1185">Reference proteome</keyword>
<proteinExistence type="predicted"/>
<dbReference type="SMART" id="SM00448">
    <property type="entry name" value="REC"/>
    <property type="match status" value="1"/>
</dbReference>
<dbReference type="InterPro" id="IPR050595">
    <property type="entry name" value="Bact_response_regulator"/>
</dbReference>
<sequence>MSIRLMIVDDSPVMRAFVRRTVEVTGFEVACYLEAGDGLEALSKLRSARAAGPAQQVDLILTDINMPVMDGEGLLQELKRDEDLSSIPVVVVSTDSTDQRMEKLMQLGARSYVRKPFPPEKLGEVLAGIFPDLAGPGADGPGIEGF</sequence>
<organism evidence="4 5">
    <name type="scientific">Paludibaculum fermentans</name>
    <dbReference type="NCBI Taxonomy" id="1473598"/>
    <lineage>
        <taxon>Bacteria</taxon>
        <taxon>Pseudomonadati</taxon>
        <taxon>Acidobacteriota</taxon>
        <taxon>Terriglobia</taxon>
        <taxon>Bryobacterales</taxon>
        <taxon>Bryobacteraceae</taxon>
        <taxon>Paludibaculum</taxon>
    </lineage>
</organism>
<name>A0A7S7SLN9_PALFE</name>
<dbReference type="EMBL" id="CP063849">
    <property type="protein sequence ID" value="QOY88656.1"/>
    <property type="molecule type" value="Genomic_DNA"/>
</dbReference>
<dbReference type="PANTHER" id="PTHR44591">
    <property type="entry name" value="STRESS RESPONSE REGULATOR PROTEIN 1"/>
    <property type="match status" value="1"/>
</dbReference>
<evidence type="ECO:0000256" key="2">
    <source>
        <dbReference type="PROSITE-ProRule" id="PRU00169"/>
    </source>
</evidence>
<dbReference type="GO" id="GO:0000160">
    <property type="term" value="P:phosphorelay signal transduction system"/>
    <property type="evidence" value="ECO:0007669"/>
    <property type="project" value="InterPro"/>
</dbReference>
<feature type="modified residue" description="4-aspartylphosphate" evidence="2">
    <location>
        <position position="63"/>
    </location>
</feature>
<dbReference type="SUPFAM" id="SSF52172">
    <property type="entry name" value="CheY-like"/>
    <property type="match status" value="1"/>
</dbReference>
<protein>
    <submittedName>
        <fullName evidence="4">Response regulator</fullName>
    </submittedName>
</protein>
<dbReference type="InterPro" id="IPR011006">
    <property type="entry name" value="CheY-like_superfamily"/>
</dbReference>
<dbReference type="Proteomes" id="UP000593892">
    <property type="component" value="Chromosome"/>
</dbReference>
<gene>
    <name evidence="4" type="ORF">IRI77_01455</name>
</gene>
<dbReference type="Pfam" id="PF00072">
    <property type="entry name" value="Response_reg"/>
    <property type="match status" value="1"/>
</dbReference>
<reference evidence="4 5" key="1">
    <citation type="submission" date="2020-10" db="EMBL/GenBank/DDBJ databases">
        <title>Complete genome sequence of Paludibaculum fermentans P105T, a facultatively anaerobic acidobacterium capable of dissimilatory Fe(III) reduction.</title>
        <authorList>
            <person name="Dedysh S.N."/>
            <person name="Beletsky A.V."/>
            <person name="Kulichevskaya I.S."/>
            <person name="Mardanov A.V."/>
            <person name="Ravin N.V."/>
        </authorList>
    </citation>
    <scope>NUCLEOTIDE SEQUENCE [LARGE SCALE GENOMIC DNA]</scope>
    <source>
        <strain evidence="4 5">P105</strain>
    </source>
</reference>
<evidence type="ECO:0000259" key="3">
    <source>
        <dbReference type="PROSITE" id="PS50110"/>
    </source>
</evidence>
<dbReference type="InterPro" id="IPR001789">
    <property type="entry name" value="Sig_transdc_resp-reg_receiver"/>
</dbReference>
<dbReference type="PROSITE" id="PS50110">
    <property type="entry name" value="RESPONSE_REGULATORY"/>
    <property type="match status" value="1"/>
</dbReference>
<keyword evidence="1 2" id="KW-0597">Phosphoprotein</keyword>
<evidence type="ECO:0000313" key="4">
    <source>
        <dbReference type="EMBL" id="QOY88656.1"/>
    </source>
</evidence>
<feature type="domain" description="Response regulatory" evidence="3">
    <location>
        <begin position="4"/>
        <end position="130"/>
    </location>
</feature>